<keyword evidence="4" id="KW-1185">Reference proteome</keyword>
<gene>
    <name evidence="3" type="ORF">SPPG_06947</name>
</gene>
<dbReference type="Pfam" id="PF22784">
    <property type="entry name" value="PTP-SAK"/>
    <property type="match status" value="1"/>
</dbReference>
<dbReference type="InterPro" id="IPR000387">
    <property type="entry name" value="Tyr_Pase_dom"/>
</dbReference>
<proteinExistence type="predicted"/>
<name>A0A0L0HAN5_SPIPD</name>
<organism evidence="3 4">
    <name type="scientific">Spizellomyces punctatus (strain DAOM BR117)</name>
    <dbReference type="NCBI Taxonomy" id="645134"/>
    <lineage>
        <taxon>Eukaryota</taxon>
        <taxon>Fungi</taxon>
        <taxon>Fungi incertae sedis</taxon>
        <taxon>Chytridiomycota</taxon>
        <taxon>Chytridiomycota incertae sedis</taxon>
        <taxon>Chytridiomycetes</taxon>
        <taxon>Spizellomycetales</taxon>
        <taxon>Spizellomycetaceae</taxon>
        <taxon>Spizellomyces</taxon>
    </lineage>
</organism>
<dbReference type="VEuPathDB" id="FungiDB:SPPG_06947"/>
<dbReference type="GeneID" id="27690212"/>
<reference evidence="3 4" key="1">
    <citation type="submission" date="2009-08" db="EMBL/GenBank/DDBJ databases">
        <title>The Genome Sequence of Spizellomyces punctatus strain DAOM BR117.</title>
        <authorList>
            <consortium name="The Broad Institute Genome Sequencing Platform"/>
            <person name="Russ C."/>
            <person name="Cuomo C."/>
            <person name="Shea T."/>
            <person name="Young S.K."/>
            <person name="Zeng Q."/>
            <person name="Koehrsen M."/>
            <person name="Haas B."/>
            <person name="Borodovsky M."/>
            <person name="Guigo R."/>
            <person name="Alvarado L."/>
            <person name="Berlin A."/>
            <person name="Bochicchio J."/>
            <person name="Borenstein D."/>
            <person name="Chapman S."/>
            <person name="Chen Z."/>
            <person name="Engels R."/>
            <person name="Freedman E."/>
            <person name="Gellesch M."/>
            <person name="Goldberg J."/>
            <person name="Griggs A."/>
            <person name="Gujja S."/>
            <person name="Heiman D."/>
            <person name="Hepburn T."/>
            <person name="Howarth C."/>
            <person name="Jen D."/>
            <person name="Larson L."/>
            <person name="Lewis B."/>
            <person name="Mehta T."/>
            <person name="Park D."/>
            <person name="Pearson M."/>
            <person name="Roberts A."/>
            <person name="Saif S."/>
            <person name="Shenoy N."/>
            <person name="Sisk P."/>
            <person name="Stolte C."/>
            <person name="Sykes S."/>
            <person name="Thomson T."/>
            <person name="Walk T."/>
            <person name="White J."/>
            <person name="Yandava C."/>
            <person name="Burger G."/>
            <person name="Gray M.W."/>
            <person name="Holland P.W.H."/>
            <person name="King N."/>
            <person name="Lang F.B.F."/>
            <person name="Roger A.J."/>
            <person name="Ruiz-Trillo I."/>
            <person name="Lander E."/>
            <person name="Nusbaum C."/>
        </authorList>
    </citation>
    <scope>NUCLEOTIDE SEQUENCE [LARGE SCALE GENOMIC DNA]</scope>
    <source>
        <strain evidence="3 4">DAOM BR117</strain>
    </source>
</reference>
<feature type="domain" description="Tyrosine specific protein phosphatases" evidence="2">
    <location>
        <begin position="76"/>
        <end position="134"/>
    </location>
</feature>
<dbReference type="AlphaFoldDB" id="A0A0L0HAN5"/>
<keyword evidence="1" id="KW-0378">Hydrolase</keyword>
<evidence type="ECO:0000256" key="1">
    <source>
        <dbReference type="ARBA" id="ARBA00022801"/>
    </source>
</evidence>
<dbReference type="InterPro" id="IPR050561">
    <property type="entry name" value="PTP"/>
</dbReference>
<dbReference type="SUPFAM" id="SSF52799">
    <property type="entry name" value="(Phosphotyrosine protein) phosphatases II"/>
    <property type="match status" value="1"/>
</dbReference>
<dbReference type="eggNOG" id="ENOG502RZZ0">
    <property type="taxonomic scope" value="Eukaryota"/>
</dbReference>
<protein>
    <recommendedName>
        <fullName evidence="2">Tyrosine specific protein phosphatases domain-containing protein</fullName>
    </recommendedName>
</protein>
<dbReference type="PANTHER" id="PTHR23339">
    <property type="entry name" value="TYROSINE SPECIFIC PROTEIN PHOSPHATASE AND DUAL SPECIFICITY PROTEIN PHOSPHATASE"/>
    <property type="match status" value="1"/>
</dbReference>
<evidence type="ECO:0000313" key="3">
    <source>
        <dbReference type="EMBL" id="KNC97959.1"/>
    </source>
</evidence>
<dbReference type="RefSeq" id="XP_016605999.1">
    <property type="nucleotide sequence ID" value="XM_016755137.1"/>
</dbReference>
<dbReference type="InterPro" id="IPR057023">
    <property type="entry name" value="PTP-SAK"/>
</dbReference>
<dbReference type="Gene3D" id="3.90.190.10">
    <property type="entry name" value="Protein tyrosine phosphatase superfamily"/>
    <property type="match status" value="1"/>
</dbReference>
<dbReference type="OrthoDB" id="266663at2759"/>
<dbReference type="STRING" id="645134.A0A0L0HAN5"/>
<dbReference type="InterPro" id="IPR029021">
    <property type="entry name" value="Prot-tyrosine_phosphatase-like"/>
</dbReference>
<dbReference type="InParanoid" id="A0A0L0HAN5"/>
<dbReference type="EMBL" id="KQ257462">
    <property type="protein sequence ID" value="KNC97959.1"/>
    <property type="molecule type" value="Genomic_DNA"/>
</dbReference>
<sequence>MYINRFFLKAMINRDLPTDFVRLVSFRIQLIVCCLNDAELSYLGAPWALYAATAHSFGISILRLPMLEGSVPSSFEEMDLVLQRVSEEIRRGVRVLCHCRGGVGRAGVLACCYLLRNAYIRTPLRAITYVRARRSRKAIETVRQEEFVAGYFEWWKAQNTS</sequence>
<accession>A0A0L0HAN5</accession>
<dbReference type="PROSITE" id="PS50056">
    <property type="entry name" value="TYR_PHOSPHATASE_2"/>
    <property type="match status" value="1"/>
</dbReference>
<dbReference type="GO" id="GO:0016791">
    <property type="term" value="F:phosphatase activity"/>
    <property type="evidence" value="ECO:0007669"/>
    <property type="project" value="UniProtKB-ARBA"/>
</dbReference>
<evidence type="ECO:0000259" key="2">
    <source>
        <dbReference type="PROSITE" id="PS50056"/>
    </source>
</evidence>
<evidence type="ECO:0000313" key="4">
    <source>
        <dbReference type="Proteomes" id="UP000053201"/>
    </source>
</evidence>
<dbReference type="Proteomes" id="UP000053201">
    <property type="component" value="Unassembled WGS sequence"/>
</dbReference>
<dbReference type="OMA" id="APWEEYA"/>